<evidence type="ECO:0000313" key="3">
    <source>
        <dbReference type="EMBL" id="MSB74210.1"/>
    </source>
</evidence>
<evidence type="ECO:0000313" key="6">
    <source>
        <dbReference type="Proteomes" id="UP000441609"/>
    </source>
</evidence>
<reference evidence="4 7" key="2">
    <citation type="submission" date="2020-04" db="EMBL/GenBank/DDBJ databases">
        <title>Complete Genomes and Methylome analysis of CBBP consortium that reverse antibiotic-induced susceptibility to vancomycin-resistant Enterococcus faecium infection.</title>
        <authorList>
            <person name="Fomenkov A."/>
            <person name="Zhang Z."/>
            <person name="Pamer E."/>
            <person name="Roberts R.J."/>
        </authorList>
    </citation>
    <scope>NUCLEOTIDE SEQUENCE [LARGE SCALE GENOMIC DNA]</scope>
    <source>
        <strain evidence="7">CBBP</strain>
        <strain evidence="4">CBBP-1</strain>
    </source>
</reference>
<name>A0A3E4MQB0_PARDI</name>
<dbReference type="AlphaFoldDB" id="A0A3E4MQB0"/>
<evidence type="ECO:0000313" key="5">
    <source>
        <dbReference type="Proteomes" id="UP000432516"/>
    </source>
</evidence>
<dbReference type="Proteomes" id="UP000441609">
    <property type="component" value="Unassembled WGS sequence"/>
</dbReference>
<evidence type="ECO:0000313" key="2">
    <source>
        <dbReference type="EMBL" id="MRZ53221.1"/>
    </source>
</evidence>
<evidence type="ECO:0000256" key="1">
    <source>
        <dbReference type="SAM" id="Phobius"/>
    </source>
</evidence>
<evidence type="ECO:0000313" key="4">
    <source>
        <dbReference type="EMBL" id="QJE27185.1"/>
    </source>
</evidence>
<feature type="transmembrane region" description="Helical" evidence="1">
    <location>
        <begin position="49"/>
        <end position="69"/>
    </location>
</feature>
<reference evidence="5 6" key="1">
    <citation type="journal article" date="2019" name="Nat. Med.">
        <title>A library of human gut bacterial isolates paired with longitudinal multiomics data enables mechanistic microbiome research.</title>
        <authorList>
            <person name="Poyet M."/>
            <person name="Groussin M."/>
            <person name="Gibbons S.M."/>
            <person name="Avila-Pacheco J."/>
            <person name="Jiang X."/>
            <person name="Kearney S.M."/>
            <person name="Perrotta A.R."/>
            <person name="Berdy B."/>
            <person name="Zhao S."/>
            <person name="Lieberman T.D."/>
            <person name="Swanson P.K."/>
            <person name="Smith M."/>
            <person name="Roesemann S."/>
            <person name="Alexander J.E."/>
            <person name="Rich S.A."/>
            <person name="Livny J."/>
            <person name="Vlamakis H."/>
            <person name="Clish C."/>
            <person name="Bullock K."/>
            <person name="Deik A."/>
            <person name="Scott J."/>
            <person name="Pierce K.A."/>
            <person name="Xavier R.J."/>
            <person name="Alm E.J."/>
        </authorList>
    </citation>
    <scope>NUCLEOTIDE SEQUENCE [LARGE SCALE GENOMIC DNA]</scope>
    <source>
        <strain evidence="2 5">BIOML-A2</strain>
        <strain evidence="3 6">BIOML-A20</strain>
    </source>
</reference>
<protein>
    <submittedName>
        <fullName evidence="2">Uncharacterized protein</fullName>
    </submittedName>
</protein>
<accession>A0A3E4MQB0</accession>
<sequence length="168" mass="18645">MAIRKAGDFLIVFILNGAYRFLLLKSLSSYILEFFFIETQLNFKIMKKLLCCFIILCLSVCSFSTIQAVEVENDNVDIMAVAAAMYIKGETSLKFSGGYAGSSYQLFNAPSGAEFRWSIVGSGNCYCYPNGDYCSINVYSPGSYRLVCDVYVNGVRVDGVTTYITVMP</sequence>
<dbReference type="RefSeq" id="WP_008771787.1">
    <property type="nucleotide sequence ID" value="NZ_BQOD01000001.1"/>
</dbReference>
<dbReference type="EMBL" id="WKNE01000001">
    <property type="protein sequence ID" value="MRZ53221.1"/>
    <property type="molecule type" value="Genomic_DNA"/>
</dbReference>
<dbReference type="Proteomes" id="UP000432516">
    <property type="component" value="Unassembled WGS sequence"/>
</dbReference>
<keyword evidence="1" id="KW-0472">Membrane</keyword>
<dbReference type="Proteomes" id="UP000501982">
    <property type="component" value="Chromosome"/>
</dbReference>
<organism evidence="2 5">
    <name type="scientific">Parabacteroides distasonis</name>
    <dbReference type="NCBI Taxonomy" id="823"/>
    <lineage>
        <taxon>Bacteria</taxon>
        <taxon>Pseudomonadati</taxon>
        <taxon>Bacteroidota</taxon>
        <taxon>Bacteroidia</taxon>
        <taxon>Bacteroidales</taxon>
        <taxon>Tannerellaceae</taxon>
        <taxon>Parabacteroides</taxon>
    </lineage>
</organism>
<keyword evidence="1" id="KW-1133">Transmembrane helix</keyword>
<keyword evidence="1" id="KW-0812">Transmembrane</keyword>
<feature type="transmembrane region" description="Helical" evidence="1">
    <location>
        <begin position="18"/>
        <end position="37"/>
    </location>
</feature>
<dbReference type="EMBL" id="CP051672">
    <property type="protein sequence ID" value="QJE27185.1"/>
    <property type="molecule type" value="Genomic_DNA"/>
</dbReference>
<gene>
    <name evidence="2" type="ORF">GKD68_00425</name>
    <name evidence="3" type="ORF">GKD70_13120</name>
    <name evidence="4" type="ORF">HHO38_02050</name>
</gene>
<proteinExistence type="predicted"/>
<evidence type="ECO:0000313" key="7">
    <source>
        <dbReference type="Proteomes" id="UP000501982"/>
    </source>
</evidence>
<dbReference type="EMBL" id="WKMO01000011">
    <property type="protein sequence ID" value="MSB74210.1"/>
    <property type="molecule type" value="Genomic_DNA"/>
</dbReference>